<dbReference type="GO" id="GO:0003913">
    <property type="term" value="F:DNA photolyase activity"/>
    <property type="evidence" value="ECO:0007669"/>
    <property type="project" value="InterPro"/>
</dbReference>
<dbReference type="Gene3D" id="3.80.30.30">
    <property type="match status" value="1"/>
</dbReference>
<keyword evidence="1" id="KW-0456">Lyase</keyword>
<dbReference type="SFLD" id="SFLDG01079">
    <property type="entry name" value="spore_photoproduct_lyase_like"/>
    <property type="match status" value="1"/>
</dbReference>
<keyword evidence="2" id="KW-1185">Reference proteome</keyword>
<evidence type="ECO:0000313" key="2">
    <source>
        <dbReference type="Proteomes" id="UP000192738"/>
    </source>
</evidence>
<dbReference type="GO" id="GO:0042601">
    <property type="term" value="C:endospore-forming forespore"/>
    <property type="evidence" value="ECO:0007669"/>
    <property type="project" value="TreeGrafter"/>
</dbReference>
<sequence length="341" mass="38949">MKPFVPKRAFFEPKALEYPLGKELYEKLQDMNVPVSFTGSHNRVTGIPGKTPQEAFREAKRTMVVGVRKGTDFASCKPSAHYQLPLNTSCPSMCEYCYLATTLGKKPYLRVYVNIEEIFEQAETYMRERAPEITWFEGAATSDPIPTEYLTGLLLKTIEFFGSHKLGRFRFVTKHDKIEPLLSARHNGHTRFRFSLNAAAVIEKYEHATPSMAERVAAAGKVAQAGYPLGFIIAPIFYFPGWQEEYASLLEALDAQLPDDARADLTFELISHRFTKRAKNNILDLFPETTLPMEESERKYKYGQFGYGKYIYQPEVMAEIKVFMEGKLSAMFPQAKVEYFV</sequence>
<name>A0A1W2EVP6_9FIRM</name>
<dbReference type="InterPro" id="IPR007197">
    <property type="entry name" value="rSAM"/>
</dbReference>
<dbReference type="AlphaFoldDB" id="A0A1W2EVP6"/>
<dbReference type="GO" id="GO:1904047">
    <property type="term" value="F:S-adenosyl-L-methionine binding"/>
    <property type="evidence" value="ECO:0007669"/>
    <property type="project" value="InterPro"/>
</dbReference>
<dbReference type="GO" id="GO:0051539">
    <property type="term" value="F:4 iron, 4 sulfur cluster binding"/>
    <property type="evidence" value="ECO:0007669"/>
    <property type="project" value="TreeGrafter"/>
</dbReference>
<dbReference type="SUPFAM" id="SSF102114">
    <property type="entry name" value="Radical SAM enzymes"/>
    <property type="match status" value="1"/>
</dbReference>
<dbReference type="SFLD" id="SFLDF00412">
    <property type="entry name" value="spore_photoproduct_lyase_2"/>
    <property type="match status" value="1"/>
</dbReference>
<dbReference type="PANTHER" id="PTHR37822:SF2">
    <property type="entry name" value="SPORE PHOTOPRODUCT LYASE"/>
    <property type="match status" value="1"/>
</dbReference>
<organism evidence="1 2">
    <name type="scientific">Sporomusa malonica</name>
    <dbReference type="NCBI Taxonomy" id="112901"/>
    <lineage>
        <taxon>Bacteria</taxon>
        <taxon>Bacillati</taxon>
        <taxon>Bacillota</taxon>
        <taxon>Negativicutes</taxon>
        <taxon>Selenomonadales</taxon>
        <taxon>Sporomusaceae</taxon>
        <taxon>Sporomusa</taxon>
    </lineage>
</organism>
<gene>
    <name evidence="1" type="ORF">SAMN04488500_13033</name>
</gene>
<dbReference type="InterPro" id="IPR058240">
    <property type="entry name" value="rSAM_sf"/>
</dbReference>
<dbReference type="OrthoDB" id="9787095at2"/>
<dbReference type="EMBL" id="FWXI01000030">
    <property type="protein sequence ID" value="SMD13238.1"/>
    <property type="molecule type" value="Genomic_DNA"/>
</dbReference>
<proteinExistence type="predicted"/>
<accession>A0A1W2EVP6</accession>
<dbReference type="Gene3D" id="3.40.50.12110">
    <property type="match status" value="1"/>
</dbReference>
<dbReference type="Pfam" id="PF20903">
    <property type="entry name" value="SPL"/>
    <property type="match status" value="1"/>
</dbReference>
<dbReference type="InterPro" id="IPR023897">
    <property type="entry name" value="SPL_firmicutes"/>
</dbReference>
<protein>
    <submittedName>
        <fullName evidence="1">Spore photoproduct lyase</fullName>
    </submittedName>
</protein>
<dbReference type="STRING" id="112901.SAMN04488500_13033"/>
<dbReference type="SFLD" id="SFLDS00029">
    <property type="entry name" value="Radical_SAM"/>
    <property type="match status" value="1"/>
</dbReference>
<dbReference type="Proteomes" id="UP000192738">
    <property type="component" value="Unassembled WGS sequence"/>
</dbReference>
<dbReference type="InterPro" id="IPR049539">
    <property type="entry name" value="SPL"/>
</dbReference>
<dbReference type="PANTHER" id="PTHR37822">
    <property type="entry name" value="SPORE PHOTOPRODUCT LYASE-RELATED"/>
    <property type="match status" value="1"/>
</dbReference>
<dbReference type="InterPro" id="IPR034559">
    <property type="entry name" value="SPL_Clostridia"/>
</dbReference>
<dbReference type="RefSeq" id="WP_084578231.1">
    <property type="nucleotide sequence ID" value="NZ_CP155572.1"/>
</dbReference>
<dbReference type="NCBIfam" id="TIGR04070">
    <property type="entry name" value="photo_TT_lyase"/>
    <property type="match status" value="1"/>
</dbReference>
<evidence type="ECO:0000313" key="1">
    <source>
        <dbReference type="EMBL" id="SMD13238.1"/>
    </source>
</evidence>
<reference evidence="1 2" key="1">
    <citation type="submission" date="2017-04" db="EMBL/GenBank/DDBJ databases">
        <authorList>
            <person name="Afonso C.L."/>
            <person name="Miller P.J."/>
            <person name="Scott M.A."/>
            <person name="Spackman E."/>
            <person name="Goraichik I."/>
            <person name="Dimitrov K.M."/>
            <person name="Suarez D.L."/>
            <person name="Swayne D.E."/>
        </authorList>
    </citation>
    <scope>NUCLEOTIDE SEQUENCE [LARGE SCALE GENOMIC DNA]</scope>
    <source>
        <strain evidence="1 2">DSM 5090</strain>
    </source>
</reference>